<keyword evidence="4" id="KW-0808">Transferase</keyword>
<keyword evidence="6" id="KW-0902">Two-component regulatory system</keyword>
<feature type="modified residue" description="4-aspartylphosphate" evidence="7">
    <location>
        <position position="60"/>
    </location>
</feature>
<dbReference type="Pfam" id="PF02518">
    <property type="entry name" value="HATPase_c"/>
    <property type="match status" value="1"/>
</dbReference>
<dbReference type="SUPFAM" id="SSF52172">
    <property type="entry name" value="CheY-like"/>
    <property type="match status" value="1"/>
</dbReference>
<dbReference type="SMART" id="SM00448">
    <property type="entry name" value="REC"/>
    <property type="match status" value="1"/>
</dbReference>
<dbReference type="Gene3D" id="6.10.250.690">
    <property type="match status" value="1"/>
</dbReference>
<evidence type="ECO:0000256" key="7">
    <source>
        <dbReference type="PROSITE-ProRule" id="PRU00169"/>
    </source>
</evidence>
<proteinExistence type="predicted"/>
<evidence type="ECO:0000313" key="11">
    <source>
        <dbReference type="EMBL" id="NER30998.1"/>
    </source>
</evidence>
<sequence length="385" mass="43312">MNGYPEEIKGNILIVDDKLENLNVLELALSEEGYEVRKAINGPMALMGVRADPPDLILLDIKMPDMNGYEVCSQLKADAQTNDIPVIFISALDEVIDKVRAFTIGGVDYITKPFQFEEVLARVENQLTIRNLHKRLQEQNLHLLQLNQELTRSNKELEDFTSVVSHDLKQPLQVIIGFVKLLGIKYLNCLDAEGKEYVAQIAKAATHMQRLIQDLLTYSQVGTGNRELKPTDCNTVLTQTLADLQMVINENKAVITHQSLPTVIADELQLEQLFENLISNAIKFHRPTEPPQVKILVERKNGEWLFGVHDNGIGIKPQQSERIFQMFQRLHSEQEYPGTGIGLAICKKVVECHGGSIWVESDPNIGTSFYFTLPSRSITESHSVG</sequence>
<dbReference type="Gene3D" id="1.10.287.130">
    <property type="match status" value="1"/>
</dbReference>
<dbReference type="PANTHER" id="PTHR43304">
    <property type="entry name" value="PHYTOCHROME-LIKE PROTEIN CPH1"/>
    <property type="match status" value="1"/>
</dbReference>
<dbReference type="FunFam" id="3.30.565.10:FF:000006">
    <property type="entry name" value="Sensor histidine kinase WalK"/>
    <property type="match status" value="1"/>
</dbReference>
<keyword evidence="8" id="KW-0175">Coiled coil</keyword>
<dbReference type="InterPro" id="IPR004358">
    <property type="entry name" value="Sig_transdc_His_kin-like_C"/>
</dbReference>
<comment type="catalytic activity">
    <reaction evidence="1">
        <text>ATP + protein L-histidine = ADP + protein N-phospho-L-histidine.</text>
        <dbReference type="EC" id="2.7.13.3"/>
    </reaction>
</comment>
<evidence type="ECO:0000256" key="6">
    <source>
        <dbReference type="ARBA" id="ARBA00023012"/>
    </source>
</evidence>
<dbReference type="PROSITE" id="PS50110">
    <property type="entry name" value="RESPONSE_REGULATORY"/>
    <property type="match status" value="1"/>
</dbReference>
<accession>A0A6B3NP38</accession>
<evidence type="ECO:0000259" key="10">
    <source>
        <dbReference type="PROSITE" id="PS50110"/>
    </source>
</evidence>
<evidence type="ECO:0000256" key="1">
    <source>
        <dbReference type="ARBA" id="ARBA00000085"/>
    </source>
</evidence>
<name>A0A6B3NP38_9CYAN</name>
<evidence type="ECO:0000256" key="2">
    <source>
        <dbReference type="ARBA" id="ARBA00012438"/>
    </source>
</evidence>
<dbReference type="CDD" id="cd19920">
    <property type="entry name" value="REC_PA4781-like"/>
    <property type="match status" value="1"/>
</dbReference>
<evidence type="ECO:0000256" key="3">
    <source>
        <dbReference type="ARBA" id="ARBA00022553"/>
    </source>
</evidence>
<evidence type="ECO:0000256" key="8">
    <source>
        <dbReference type="SAM" id="Coils"/>
    </source>
</evidence>
<keyword evidence="3 7" id="KW-0597">Phosphoprotein</keyword>
<gene>
    <name evidence="11" type="ORF">F6J89_26105</name>
</gene>
<reference evidence="11" key="1">
    <citation type="submission" date="2019-11" db="EMBL/GenBank/DDBJ databases">
        <title>Genomic insights into an expanded diversity of filamentous marine cyanobacteria reveals the extraordinary biosynthetic potential of Moorea and Okeania.</title>
        <authorList>
            <person name="Ferreira Leao T."/>
            <person name="Wang M."/>
            <person name="Moss N."/>
            <person name="Da Silva R."/>
            <person name="Sanders J."/>
            <person name="Nurk S."/>
            <person name="Gurevich A."/>
            <person name="Humphrey G."/>
            <person name="Reher R."/>
            <person name="Zhu Q."/>
            <person name="Belda-Ferre P."/>
            <person name="Glukhov E."/>
            <person name="Rex R."/>
            <person name="Dorrestein P.C."/>
            <person name="Knight R."/>
            <person name="Pevzner P."/>
            <person name="Gerwick W.H."/>
            <person name="Gerwick L."/>
        </authorList>
    </citation>
    <scope>NUCLEOTIDE SEQUENCE</scope>
    <source>
        <strain evidence="11">SIO1C4</strain>
    </source>
</reference>
<dbReference type="InterPro" id="IPR052162">
    <property type="entry name" value="Sensor_kinase/Photoreceptor"/>
</dbReference>
<feature type="domain" description="Response regulatory" evidence="10">
    <location>
        <begin position="11"/>
        <end position="127"/>
    </location>
</feature>
<dbReference type="SMART" id="SM00387">
    <property type="entry name" value="HATPase_c"/>
    <property type="match status" value="1"/>
</dbReference>
<dbReference type="PANTHER" id="PTHR43304:SF1">
    <property type="entry name" value="PAC DOMAIN-CONTAINING PROTEIN"/>
    <property type="match status" value="1"/>
</dbReference>
<dbReference type="InterPro" id="IPR036890">
    <property type="entry name" value="HATPase_C_sf"/>
</dbReference>
<dbReference type="PROSITE" id="PS50109">
    <property type="entry name" value="HIS_KIN"/>
    <property type="match status" value="1"/>
</dbReference>
<dbReference type="InterPro" id="IPR003661">
    <property type="entry name" value="HisK_dim/P_dom"/>
</dbReference>
<dbReference type="CDD" id="cd00082">
    <property type="entry name" value="HisKA"/>
    <property type="match status" value="1"/>
</dbReference>
<evidence type="ECO:0000259" key="9">
    <source>
        <dbReference type="PROSITE" id="PS50109"/>
    </source>
</evidence>
<dbReference type="Gene3D" id="3.40.50.2300">
    <property type="match status" value="1"/>
</dbReference>
<dbReference type="EC" id="2.7.13.3" evidence="2"/>
<comment type="caution">
    <text evidence="11">The sequence shown here is derived from an EMBL/GenBank/DDBJ whole genome shotgun (WGS) entry which is preliminary data.</text>
</comment>
<dbReference type="Pfam" id="PF00072">
    <property type="entry name" value="Response_reg"/>
    <property type="match status" value="1"/>
</dbReference>
<dbReference type="Gene3D" id="3.30.565.10">
    <property type="entry name" value="Histidine kinase-like ATPase, C-terminal domain"/>
    <property type="match status" value="1"/>
</dbReference>
<keyword evidence="5" id="KW-0418">Kinase</keyword>
<dbReference type="Pfam" id="PF00512">
    <property type="entry name" value="HisKA"/>
    <property type="match status" value="1"/>
</dbReference>
<evidence type="ECO:0000256" key="4">
    <source>
        <dbReference type="ARBA" id="ARBA00022679"/>
    </source>
</evidence>
<feature type="coiled-coil region" evidence="8">
    <location>
        <begin position="129"/>
        <end position="163"/>
    </location>
</feature>
<dbReference type="AlphaFoldDB" id="A0A6B3NP38"/>
<protein>
    <recommendedName>
        <fullName evidence="2">histidine kinase</fullName>
        <ecNumber evidence="2">2.7.13.3</ecNumber>
    </recommendedName>
</protein>
<dbReference type="PRINTS" id="PR00344">
    <property type="entry name" value="BCTRLSENSOR"/>
</dbReference>
<evidence type="ECO:0000256" key="5">
    <source>
        <dbReference type="ARBA" id="ARBA00022777"/>
    </source>
</evidence>
<dbReference type="InterPro" id="IPR005467">
    <property type="entry name" value="His_kinase_dom"/>
</dbReference>
<dbReference type="InterPro" id="IPR011006">
    <property type="entry name" value="CheY-like_superfamily"/>
</dbReference>
<dbReference type="SUPFAM" id="SSF55874">
    <property type="entry name" value="ATPase domain of HSP90 chaperone/DNA topoisomerase II/histidine kinase"/>
    <property type="match status" value="1"/>
</dbReference>
<organism evidence="11">
    <name type="scientific">Symploca sp. SIO1C4</name>
    <dbReference type="NCBI Taxonomy" id="2607765"/>
    <lineage>
        <taxon>Bacteria</taxon>
        <taxon>Bacillati</taxon>
        <taxon>Cyanobacteriota</taxon>
        <taxon>Cyanophyceae</taxon>
        <taxon>Coleofasciculales</taxon>
        <taxon>Coleofasciculaceae</taxon>
        <taxon>Symploca</taxon>
    </lineage>
</organism>
<dbReference type="InterPro" id="IPR001789">
    <property type="entry name" value="Sig_transdc_resp-reg_receiver"/>
</dbReference>
<dbReference type="GO" id="GO:0000155">
    <property type="term" value="F:phosphorelay sensor kinase activity"/>
    <property type="evidence" value="ECO:0007669"/>
    <property type="project" value="InterPro"/>
</dbReference>
<dbReference type="EMBL" id="JAAHFQ010000696">
    <property type="protein sequence ID" value="NER30998.1"/>
    <property type="molecule type" value="Genomic_DNA"/>
</dbReference>
<dbReference type="SMART" id="SM00388">
    <property type="entry name" value="HisKA"/>
    <property type="match status" value="1"/>
</dbReference>
<feature type="domain" description="Histidine kinase" evidence="9">
    <location>
        <begin position="163"/>
        <end position="377"/>
    </location>
</feature>
<dbReference type="InterPro" id="IPR003594">
    <property type="entry name" value="HATPase_dom"/>
</dbReference>